<comment type="caution">
    <text evidence="2">The sequence shown here is derived from an EMBL/GenBank/DDBJ whole genome shotgun (WGS) entry which is preliminary data.</text>
</comment>
<dbReference type="GO" id="GO:0016747">
    <property type="term" value="F:acyltransferase activity, transferring groups other than amino-acyl groups"/>
    <property type="evidence" value="ECO:0007669"/>
    <property type="project" value="TreeGrafter"/>
</dbReference>
<dbReference type="InterPro" id="IPR029058">
    <property type="entry name" value="AB_hydrolase_fold"/>
</dbReference>
<dbReference type="SUPFAM" id="SSF53474">
    <property type="entry name" value="alpha/beta-Hydrolases"/>
    <property type="match status" value="1"/>
</dbReference>
<gene>
    <name evidence="2" type="ORF">JL107_18855</name>
</gene>
<evidence type="ECO:0000313" key="2">
    <source>
        <dbReference type="EMBL" id="MBM9478516.1"/>
    </source>
</evidence>
<keyword evidence="1" id="KW-1133">Transmembrane helix</keyword>
<dbReference type="Proteomes" id="UP000663801">
    <property type="component" value="Unassembled WGS sequence"/>
</dbReference>
<feature type="transmembrane region" description="Helical" evidence="1">
    <location>
        <begin position="39"/>
        <end position="57"/>
    </location>
</feature>
<protein>
    <recommendedName>
        <fullName evidence="4">Esterase</fullName>
    </recommendedName>
</protein>
<keyword evidence="1" id="KW-0812">Transmembrane</keyword>
<evidence type="ECO:0000256" key="1">
    <source>
        <dbReference type="SAM" id="Phobius"/>
    </source>
</evidence>
<keyword evidence="1" id="KW-0472">Membrane</keyword>
<dbReference type="InterPro" id="IPR050583">
    <property type="entry name" value="Mycobacterial_A85_antigen"/>
</dbReference>
<reference evidence="2" key="1">
    <citation type="submission" date="2021-01" db="EMBL/GenBank/DDBJ databases">
        <title>KCTC 19127 draft genome.</title>
        <authorList>
            <person name="An D."/>
        </authorList>
    </citation>
    <scope>NUCLEOTIDE SEQUENCE</scope>
    <source>
        <strain evidence="2">KCTC 19127</strain>
    </source>
</reference>
<keyword evidence="3" id="KW-1185">Reference proteome</keyword>
<dbReference type="Pfam" id="PF00756">
    <property type="entry name" value="Esterase"/>
    <property type="match status" value="1"/>
</dbReference>
<dbReference type="PANTHER" id="PTHR48098:SF1">
    <property type="entry name" value="DIACYLGLYCEROL ACYLTRANSFERASE_MYCOLYLTRANSFERASE AG85A"/>
    <property type="match status" value="1"/>
</dbReference>
<feature type="transmembrane region" description="Helical" evidence="1">
    <location>
        <begin position="100"/>
        <end position="117"/>
    </location>
</feature>
<evidence type="ECO:0008006" key="4">
    <source>
        <dbReference type="Google" id="ProtNLM"/>
    </source>
</evidence>
<organism evidence="2 3">
    <name type="scientific">Nakamurella flavida</name>
    <dbReference type="NCBI Taxonomy" id="363630"/>
    <lineage>
        <taxon>Bacteria</taxon>
        <taxon>Bacillati</taxon>
        <taxon>Actinomycetota</taxon>
        <taxon>Actinomycetes</taxon>
        <taxon>Nakamurellales</taxon>
        <taxon>Nakamurellaceae</taxon>
        <taxon>Nakamurella</taxon>
    </lineage>
</organism>
<accession>A0A939C4W0</accession>
<dbReference type="Gene3D" id="3.40.50.1820">
    <property type="entry name" value="alpha/beta hydrolase"/>
    <property type="match status" value="1"/>
</dbReference>
<name>A0A939C4W0_9ACTN</name>
<proteinExistence type="predicted"/>
<evidence type="ECO:0000313" key="3">
    <source>
        <dbReference type="Proteomes" id="UP000663801"/>
    </source>
</evidence>
<dbReference type="RefSeq" id="WP_205258540.1">
    <property type="nucleotide sequence ID" value="NZ_BAAAPV010000007.1"/>
</dbReference>
<dbReference type="AlphaFoldDB" id="A0A939C4W0"/>
<dbReference type="EMBL" id="JAERWL010000018">
    <property type="protein sequence ID" value="MBM9478516.1"/>
    <property type="molecule type" value="Genomic_DNA"/>
</dbReference>
<dbReference type="PANTHER" id="PTHR48098">
    <property type="entry name" value="ENTEROCHELIN ESTERASE-RELATED"/>
    <property type="match status" value="1"/>
</dbReference>
<feature type="transmembrane region" description="Helical" evidence="1">
    <location>
        <begin position="6"/>
        <end position="27"/>
    </location>
</feature>
<feature type="transmembrane region" description="Helical" evidence="1">
    <location>
        <begin position="69"/>
        <end position="88"/>
    </location>
</feature>
<dbReference type="InterPro" id="IPR000801">
    <property type="entry name" value="Esterase-like"/>
</dbReference>
<sequence>MLDITLLTGPLPWVLLALGAAGLVFLFARRLRWWRTRMVPIVVVGVLALAAFLDWVIDDALHLFPEPVPFIVPAYISVIVGALALLIGWQFGRPRWWQRVLALLSALVVIAASANLINQHFQYYPTLGALFEVSDSPEITLPVITTTSSSATTATTAPAAGPLIDSFTPPADMPKEGSISAVTIPATTSGWTATDGWVYLPPAYLVANRPALPVLVLAPGQPGGSKDFIIAGQLPTLMDQYAQTHKGLAPIVVMPNSTGDPSINPICANTSLGNLDTYLSVDVPAWIDANLAVDRDRKHWAFGGFSYGGTCAIQMATNHPDLFPTFLDISGQVEPTIGTRDQTVDQLFGGNTAAFTAINPIDLLKAKQYPNSAGQFYVGANDSTYGPGQQTMFQAAKAAGMQVTIEVLPGYGHDWGVPVAAIPKAMPFLATRMGITG</sequence>